<sequence length="40" mass="4484">MTYTRYSNLELLKLPDCDGLLENGKCKYLDVPACLGENCS</sequence>
<proteinExistence type="predicted"/>
<evidence type="ECO:0000313" key="2">
    <source>
        <dbReference type="Proteomes" id="UP000018934"/>
    </source>
</evidence>
<gene>
    <name evidence="1" type="ORF">DEHRE_01855</name>
</gene>
<accession>A0ABM5P8W2</accession>
<protein>
    <submittedName>
        <fullName evidence="1">Uncharacterized protein</fullName>
    </submittedName>
</protein>
<keyword evidence="2" id="KW-1185">Reference proteome</keyword>
<name>A0ABM5P8W2_DEHRP</name>
<reference evidence="1 2" key="1">
    <citation type="journal article" date="2013" name="Stand. Genomic Sci.">
        <title>Complete genome sequence of Dehalobacter restrictus PER-K23(T.).</title>
        <authorList>
            <person name="Kruse T."/>
            <person name="Maillard J."/>
            <person name="Goodwin L."/>
            <person name="Woyke T."/>
            <person name="Teshima H."/>
            <person name="Bruce D."/>
            <person name="Detter C."/>
            <person name="Tapia R."/>
            <person name="Han C."/>
            <person name="Huntemann M."/>
            <person name="Wei C.L."/>
            <person name="Han J."/>
            <person name="Chen A."/>
            <person name="Kyrpides N."/>
            <person name="Szeto E."/>
            <person name="Markowitz V."/>
            <person name="Ivanova N."/>
            <person name="Pagani I."/>
            <person name="Pati A."/>
            <person name="Pitluck S."/>
            <person name="Nolan M."/>
            <person name="Holliger C."/>
            <person name="Smidt H."/>
        </authorList>
    </citation>
    <scope>NUCLEOTIDE SEQUENCE [LARGE SCALE GENOMIC DNA]</scope>
    <source>
        <strain evidence="2">DSM 9455</strain>
    </source>
</reference>
<dbReference type="EMBL" id="CP007033">
    <property type="protein sequence ID" value="AHF11222.1"/>
    <property type="molecule type" value="Genomic_DNA"/>
</dbReference>
<dbReference type="RefSeq" id="WP_282432009.1">
    <property type="nucleotide sequence ID" value="NZ_CP007033.1"/>
</dbReference>
<evidence type="ECO:0000313" key="1">
    <source>
        <dbReference type="EMBL" id="AHF11222.1"/>
    </source>
</evidence>
<organism evidence="1 2">
    <name type="scientific">Dehalobacter restrictus (strain DSM 9455 / PER-K23)</name>
    <dbReference type="NCBI Taxonomy" id="871738"/>
    <lineage>
        <taxon>Bacteria</taxon>
        <taxon>Bacillati</taxon>
        <taxon>Bacillota</taxon>
        <taxon>Clostridia</taxon>
        <taxon>Eubacteriales</taxon>
        <taxon>Desulfitobacteriaceae</taxon>
        <taxon>Dehalobacter</taxon>
    </lineage>
</organism>
<dbReference type="Proteomes" id="UP000018934">
    <property type="component" value="Chromosome"/>
</dbReference>